<feature type="transmembrane region" description="Helical" evidence="1">
    <location>
        <begin position="158"/>
        <end position="179"/>
    </location>
</feature>
<feature type="transmembrane region" description="Helical" evidence="1">
    <location>
        <begin position="186"/>
        <end position="205"/>
    </location>
</feature>
<proteinExistence type="predicted"/>
<keyword evidence="4" id="KW-1185">Reference proteome</keyword>
<sequence length="391" mass="44042">MSKTLPLLTALRGFAALMVFFFHARLLVFPQWKAPLAEYTQFFENGYLWVDLFFILSGLVLAHVYAHSFAASTISFRRFIWLRLTRIYPLFLLTMAVLVAWEGYKWAHQIGYFGGPLFNAWGMAGIPAFAGPFNQAEALWQNLLLVQVLAGKGLTWNVAAWSLSVEWFSYLAFPLLLLLVSGRYRAELLVVFALAALYAICRIKGNLDVTEGWLSILRGMASFTLGLALQRLLQNPRWAPWLNNDLALAVAFVVPLVLISFPQTAELTLALIVSFVVLIAVAAIQVPRNSWVFRSLENRWSQLIGDLSFSIYLWHAVVLLVGVEVAHLLAPVGLEQWYAQQNVVLSLLGVFGVLLLILLISAASYYAFERPVQARLRQYFFRPALKLALAK</sequence>
<evidence type="ECO:0000313" key="3">
    <source>
        <dbReference type="EMBL" id="QLI80953.1"/>
    </source>
</evidence>
<dbReference type="AlphaFoldDB" id="A0A7D5V9S7"/>
<reference evidence="3 4" key="1">
    <citation type="journal article" date="2016" name="Int. J. Syst. Evol. Microbiol.">
        <title>Chitinibacter fontanus sp. nov., isolated from a spring.</title>
        <authorList>
            <person name="Sheu S.Y."/>
            <person name="Li Y.S."/>
            <person name="Young C.C."/>
            <person name="Chen W.M."/>
        </authorList>
    </citation>
    <scope>NUCLEOTIDE SEQUENCE [LARGE SCALE GENOMIC DNA]</scope>
    <source>
        <strain evidence="3 4">STM-7</strain>
    </source>
</reference>
<organism evidence="3 4">
    <name type="scientific">Chitinibacter fontanus</name>
    <dbReference type="NCBI Taxonomy" id="1737446"/>
    <lineage>
        <taxon>Bacteria</taxon>
        <taxon>Pseudomonadati</taxon>
        <taxon>Pseudomonadota</taxon>
        <taxon>Betaproteobacteria</taxon>
        <taxon>Neisseriales</taxon>
        <taxon>Chitinibacteraceae</taxon>
        <taxon>Chitinibacter</taxon>
    </lineage>
</organism>
<dbReference type="GO" id="GO:0016020">
    <property type="term" value="C:membrane"/>
    <property type="evidence" value="ECO:0007669"/>
    <property type="project" value="TreeGrafter"/>
</dbReference>
<evidence type="ECO:0000259" key="2">
    <source>
        <dbReference type="Pfam" id="PF01757"/>
    </source>
</evidence>
<dbReference type="InterPro" id="IPR050879">
    <property type="entry name" value="Acyltransferase_3"/>
</dbReference>
<feature type="domain" description="Acyltransferase 3" evidence="2">
    <location>
        <begin position="9"/>
        <end position="361"/>
    </location>
</feature>
<feature type="transmembrane region" description="Helical" evidence="1">
    <location>
        <begin position="211"/>
        <end position="229"/>
    </location>
</feature>
<dbReference type="GO" id="GO:0000271">
    <property type="term" value="P:polysaccharide biosynthetic process"/>
    <property type="evidence" value="ECO:0007669"/>
    <property type="project" value="TreeGrafter"/>
</dbReference>
<keyword evidence="3" id="KW-0012">Acyltransferase</keyword>
<feature type="transmembrane region" description="Helical" evidence="1">
    <location>
        <begin position="267"/>
        <end position="286"/>
    </location>
</feature>
<dbReference type="Pfam" id="PF01757">
    <property type="entry name" value="Acyl_transf_3"/>
    <property type="match status" value="1"/>
</dbReference>
<keyword evidence="1" id="KW-0472">Membrane</keyword>
<evidence type="ECO:0000313" key="4">
    <source>
        <dbReference type="Proteomes" id="UP000510822"/>
    </source>
</evidence>
<feature type="transmembrane region" description="Helical" evidence="1">
    <location>
        <begin position="7"/>
        <end position="26"/>
    </location>
</feature>
<dbReference type="EMBL" id="CP058952">
    <property type="protein sequence ID" value="QLI80953.1"/>
    <property type="molecule type" value="Genomic_DNA"/>
</dbReference>
<gene>
    <name evidence="3" type="ORF">HZU75_05120</name>
</gene>
<keyword evidence="1" id="KW-1133">Transmembrane helix</keyword>
<dbReference type="InterPro" id="IPR002656">
    <property type="entry name" value="Acyl_transf_3_dom"/>
</dbReference>
<accession>A0A7D5V9S7</accession>
<dbReference type="RefSeq" id="WP_180308085.1">
    <property type="nucleotide sequence ID" value="NZ_CP058952.1"/>
</dbReference>
<dbReference type="PANTHER" id="PTHR23028:SF131">
    <property type="entry name" value="BLR2367 PROTEIN"/>
    <property type="match status" value="1"/>
</dbReference>
<keyword evidence="3" id="KW-0808">Transferase</keyword>
<dbReference type="KEGG" id="cfon:HZU75_05120"/>
<keyword evidence="1" id="KW-0812">Transmembrane</keyword>
<name>A0A7D5V9S7_9NEIS</name>
<dbReference type="Proteomes" id="UP000510822">
    <property type="component" value="Chromosome"/>
</dbReference>
<protein>
    <submittedName>
        <fullName evidence="3">Acyltransferase</fullName>
    </submittedName>
</protein>
<feature type="transmembrane region" description="Helical" evidence="1">
    <location>
        <begin position="307"/>
        <end position="330"/>
    </location>
</feature>
<feature type="transmembrane region" description="Helical" evidence="1">
    <location>
        <begin position="46"/>
        <end position="66"/>
    </location>
</feature>
<feature type="transmembrane region" description="Helical" evidence="1">
    <location>
        <begin position="342"/>
        <end position="368"/>
    </location>
</feature>
<evidence type="ECO:0000256" key="1">
    <source>
        <dbReference type="SAM" id="Phobius"/>
    </source>
</evidence>
<dbReference type="PANTHER" id="PTHR23028">
    <property type="entry name" value="ACETYLTRANSFERASE"/>
    <property type="match status" value="1"/>
</dbReference>
<dbReference type="GO" id="GO:0016747">
    <property type="term" value="F:acyltransferase activity, transferring groups other than amino-acyl groups"/>
    <property type="evidence" value="ECO:0007669"/>
    <property type="project" value="InterPro"/>
</dbReference>
<feature type="transmembrane region" description="Helical" evidence="1">
    <location>
        <begin position="87"/>
        <end position="104"/>
    </location>
</feature>
<feature type="transmembrane region" description="Helical" evidence="1">
    <location>
        <begin position="241"/>
        <end position="261"/>
    </location>
</feature>